<evidence type="ECO:0000313" key="3">
    <source>
        <dbReference type="Proteomes" id="UP000799779"/>
    </source>
</evidence>
<evidence type="ECO:0000313" key="2">
    <source>
        <dbReference type="EMBL" id="KAF2002695.1"/>
    </source>
</evidence>
<evidence type="ECO:0008006" key="4">
    <source>
        <dbReference type="Google" id="ProtNLM"/>
    </source>
</evidence>
<organism evidence="2 3">
    <name type="scientific">Amniculicola lignicola CBS 123094</name>
    <dbReference type="NCBI Taxonomy" id="1392246"/>
    <lineage>
        <taxon>Eukaryota</taxon>
        <taxon>Fungi</taxon>
        <taxon>Dikarya</taxon>
        <taxon>Ascomycota</taxon>
        <taxon>Pezizomycotina</taxon>
        <taxon>Dothideomycetes</taxon>
        <taxon>Pleosporomycetidae</taxon>
        <taxon>Pleosporales</taxon>
        <taxon>Amniculicolaceae</taxon>
        <taxon>Amniculicola</taxon>
    </lineage>
</organism>
<dbReference type="PANTHER" id="PTHR39697">
    <property type="entry name" value="RICIN B LECTIN DOMAIN-CONTAINING PROTEIN-RELATED"/>
    <property type="match status" value="1"/>
</dbReference>
<evidence type="ECO:0000256" key="1">
    <source>
        <dbReference type="SAM" id="MobiDB-lite"/>
    </source>
</evidence>
<protein>
    <recommendedName>
        <fullName evidence="4">Ricin B lectin domain-containing protein</fullName>
    </recommendedName>
</protein>
<dbReference type="EMBL" id="ML977576">
    <property type="protein sequence ID" value="KAF2002695.1"/>
    <property type="molecule type" value="Genomic_DNA"/>
</dbReference>
<dbReference type="AlphaFoldDB" id="A0A6A5WUE2"/>
<dbReference type="PANTHER" id="PTHR39697:SF1">
    <property type="entry name" value="RICIN B LECTIN DOMAIN-CONTAINING PROTEIN"/>
    <property type="match status" value="1"/>
</dbReference>
<reference evidence="2" key="1">
    <citation type="journal article" date="2020" name="Stud. Mycol.">
        <title>101 Dothideomycetes genomes: a test case for predicting lifestyles and emergence of pathogens.</title>
        <authorList>
            <person name="Haridas S."/>
            <person name="Albert R."/>
            <person name="Binder M."/>
            <person name="Bloem J."/>
            <person name="Labutti K."/>
            <person name="Salamov A."/>
            <person name="Andreopoulos B."/>
            <person name="Baker S."/>
            <person name="Barry K."/>
            <person name="Bills G."/>
            <person name="Bluhm B."/>
            <person name="Cannon C."/>
            <person name="Castanera R."/>
            <person name="Culley D."/>
            <person name="Daum C."/>
            <person name="Ezra D."/>
            <person name="Gonzalez J."/>
            <person name="Henrissat B."/>
            <person name="Kuo A."/>
            <person name="Liang C."/>
            <person name="Lipzen A."/>
            <person name="Lutzoni F."/>
            <person name="Magnuson J."/>
            <person name="Mondo S."/>
            <person name="Nolan M."/>
            <person name="Ohm R."/>
            <person name="Pangilinan J."/>
            <person name="Park H.-J."/>
            <person name="Ramirez L."/>
            <person name="Alfaro M."/>
            <person name="Sun H."/>
            <person name="Tritt A."/>
            <person name="Yoshinaga Y."/>
            <person name="Zwiers L.-H."/>
            <person name="Turgeon B."/>
            <person name="Goodwin S."/>
            <person name="Spatafora J."/>
            <person name="Crous P."/>
            <person name="Grigoriev I."/>
        </authorList>
    </citation>
    <scope>NUCLEOTIDE SEQUENCE</scope>
    <source>
        <strain evidence="2">CBS 123094</strain>
    </source>
</reference>
<dbReference type="Proteomes" id="UP000799779">
    <property type="component" value="Unassembled WGS sequence"/>
</dbReference>
<gene>
    <name evidence="2" type="ORF">P154DRAFT_134931</name>
</gene>
<proteinExistence type="predicted"/>
<accession>A0A6A5WUE2</accession>
<keyword evidence="3" id="KW-1185">Reference proteome</keyword>
<feature type="region of interest" description="Disordered" evidence="1">
    <location>
        <begin position="1"/>
        <end position="23"/>
    </location>
</feature>
<sequence length="175" mass="19623">MELPDQPESASVSDSDDYNIRTPTATSENVTAALEEDHDLRSWVPSDGSTVIIRSVSCGNVITLLDGHIVLAPLGGRGSIYWTCVESEGWFGFQNRVTNKFLSHGRDARLECSAEQNQKWRHFTITPVTKGGYILQMLDWWTLRSIVINAENGLQRLGRTGNKLSEGIIWEFIRV</sequence>
<dbReference type="OrthoDB" id="5289641at2759"/>
<name>A0A6A5WUE2_9PLEO</name>